<dbReference type="InterPro" id="IPR003661">
    <property type="entry name" value="HisK_dim/P_dom"/>
</dbReference>
<dbReference type="SUPFAM" id="SSF55785">
    <property type="entry name" value="PYP-like sensor domain (PAS domain)"/>
    <property type="match status" value="2"/>
</dbReference>
<evidence type="ECO:0000256" key="3">
    <source>
        <dbReference type="ARBA" id="ARBA00022553"/>
    </source>
</evidence>
<dbReference type="InterPro" id="IPR000014">
    <property type="entry name" value="PAS"/>
</dbReference>
<dbReference type="PROSITE" id="PS50112">
    <property type="entry name" value="PAS"/>
    <property type="match status" value="1"/>
</dbReference>
<dbReference type="PROSITE" id="PS50109">
    <property type="entry name" value="HIS_KIN"/>
    <property type="match status" value="1"/>
</dbReference>
<evidence type="ECO:0000256" key="1">
    <source>
        <dbReference type="ARBA" id="ARBA00000085"/>
    </source>
</evidence>
<dbReference type="Pfam" id="PF08448">
    <property type="entry name" value="PAS_4"/>
    <property type="match status" value="1"/>
</dbReference>
<evidence type="ECO:0000256" key="7">
    <source>
        <dbReference type="ARBA" id="ARBA00022840"/>
    </source>
</evidence>
<keyword evidence="8" id="KW-0902">Two-component regulatory system</keyword>
<dbReference type="SMART" id="SM00086">
    <property type="entry name" value="PAC"/>
    <property type="match status" value="2"/>
</dbReference>
<dbReference type="NCBIfam" id="TIGR00229">
    <property type="entry name" value="sensory_box"/>
    <property type="match status" value="2"/>
</dbReference>
<dbReference type="SMART" id="SM00387">
    <property type="entry name" value="HATPase_c"/>
    <property type="match status" value="1"/>
</dbReference>
<evidence type="ECO:0000259" key="10">
    <source>
        <dbReference type="PROSITE" id="PS50109"/>
    </source>
</evidence>
<evidence type="ECO:0000256" key="8">
    <source>
        <dbReference type="ARBA" id="ARBA00023012"/>
    </source>
</evidence>
<dbReference type="CDD" id="cd00130">
    <property type="entry name" value="PAS"/>
    <property type="match status" value="1"/>
</dbReference>
<dbReference type="SUPFAM" id="SSF47384">
    <property type="entry name" value="Homodimeric domain of signal transducing histidine kinase"/>
    <property type="match status" value="1"/>
</dbReference>
<dbReference type="SMART" id="SM00091">
    <property type="entry name" value="PAS"/>
    <property type="match status" value="2"/>
</dbReference>
<evidence type="ECO:0000256" key="6">
    <source>
        <dbReference type="ARBA" id="ARBA00022777"/>
    </source>
</evidence>
<evidence type="ECO:0000256" key="5">
    <source>
        <dbReference type="ARBA" id="ARBA00022741"/>
    </source>
</evidence>
<keyword evidence="14" id="KW-1185">Reference proteome</keyword>
<dbReference type="InterPro" id="IPR004358">
    <property type="entry name" value="Sig_transdc_His_kin-like_C"/>
</dbReference>
<evidence type="ECO:0000259" key="12">
    <source>
        <dbReference type="PROSITE" id="PS50113"/>
    </source>
</evidence>
<dbReference type="InterPro" id="IPR000700">
    <property type="entry name" value="PAS-assoc_C"/>
</dbReference>
<name>A0ABT0W9Q4_9BACI</name>
<evidence type="ECO:0000259" key="11">
    <source>
        <dbReference type="PROSITE" id="PS50112"/>
    </source>
</evidence>
<feature type="domain" description="PAC" evidence="12">
    <location>
        <begin position="273"/>
        <end position="324"/>
    </location>
</feature>
<keyword evidence="9" id="KW-0472">Membrane</keyword>
<dbReference type="Gene3D" id="3.30.565.10">
    <property type="entry name" value="Histidine kinase-like ATPase, C-terminal domain"/>
    <property type="match status" value="1"/>
</dbReference>
<dbReference type="Gene3D" id="1.10.287.130">
    <property type="match status" value="1"/>
</dbReference>
<reference evidence="13 14" key="1">
    <citation type="submission" date="2022-06" db="EMBL/GenBank/DDBJ databases">
        <authorList>
            <person name="Jeon C.O."/>
        </authorList>
    </citation>
    <scope>NUCLEOTIDE SEQUENCE [LARGE SCALE GENOMIC DNA]</scope>
    <source>
        <strain evidence="13 14">KCTC 13943</strain>
    </source>
</reference>
<dbReference type="InterPro" id="IPR013656">
    <property type="entry name" value="PAS_4"/>
</dbReference>
<dbReference type="InterPro" id="IPR035965">
    <property type="entry name" value="PAS-like_dom_sf"/>
</dbReference>
<comment type="catalytic activity">
    <reaction evidence="1">
        <text>ATP + protein L-histidine = ADP + protein N-phospho-L-histidine.</text>
        <dbReference type="EC" id="2.7.13.3"/>
    </reaction>
</comment>
<keyword evidence="9" id="KW-1133">Transmembrane helix</keyword>
<feature type="domain" description="PAC" evidence="12">
    <location>
        <begin position="147"/>
        <end position="199"/>
    </location>
</feature>
<dbReference type="EMBL" id="JAMQCR010000001">
    <property type="protein sequence ID" value="MCM2533066.1"/>
    <property type="molecule type" value="Genomic_DNA"/>
</dbReference>
<dbReference type="Pfam" id="PF00512">
    <property type="entry name" value="HisKA"/>
    <property type="match status" value="1"/>
</dbReference>
<dbReference type="EC" id="2.7.13.3" evidence="2"/>
<organism evidence="13 14">
    <name type="scientific">Neobacillus pocheonensis</name>
    <dbReference type="NCBI Taxonomy" id="363869"/>
    <lineage>
        <taxon>Bacteria</taxon>
        <taxon>Bacillati</taxon>
        <taxon>Bacillota</taxon>
        <taxon>Bacilli</taxon>
        <taxon>Bacillales</taxon>
        <taxon>Bacillaceae</taxon>
        <taxon>Neobacillus</taxon>
    </lineage>
</organism>
<proteinExistence type="predicted"/>
<dbReference type="Pfam" id="PF00989">
    <property type="entry name" value="PAS"/>
    <property type="match status" value="1"/>
</dbReference>
<sequence>MRKKKLVFLYFIASFIWIYGTNYLIELYIPTSFIEIVERSKEFFYVLVTGGAIYFFMSKTEELQASKKDEKRLATLINAMVDFVNFKDGEGRWIEANEYGLHVFQLEGVDYRGKKDSELAEYTDFYADALRYCEISDEETWKNGTVTYCEEILPVPDGTTKTFDTIKVPLYHEDGSRQGLVIIGRDITDRKNMARQLAESQQRYKSLFEFNPDIVYMLDLNSVITNLNPQFEVITGYRPEKLIGRNIVPFIPKNRKKEVLDIISTVQTDKKTCMIEIDLKHANGGFITLQFTSLPIVVDGQIAGIIGYGRDVTTLRQTEERLRRTEKLSVVGELSASVAHEIRNPLTSLKGFVQILQVEDEKHQFYYQIMLDELNRINHIVGELLLLAKPQHLKYTKADIQKILYDVISLLGTEASLYNVQIEFYFPEKEIWIECEPNQLKQLFINVIKNAIEANKSGGSIWITLDPLAKDRISITVKDNGCGISQERLTRIGEPFYSSKEKGTGLGLTVSFKIVESHNGSIQFDSEISEGTSVHIELPVQQSRSTVGVHSKHAV</sequence>
<dbReference type="InterPro" id="IPR003594">
    <property type="entry name" value="HATPase_dom"/>
</dbReference>
<dbReference type="PROSITE" id="PS50113">
    <property type="entry name" value="PAC"/>
    <property type="match status" value="2"/>
</dbReference>
<protein>
    <recommendedName>
        <fullName evidence="2">histidine kinase</fullName>
        <ecNumber evidence="2">2.7.13.3</ecNumber>
    </recommendedName>
</protein>
<dbReference type="InterPro" id="IPR013767">
    <property type="entry name" value="PAS_fold"/>
</dbReference>
<feature type="domain" description="PAS" evidence="11">
    <location>
        <begin position="200"/>
        <end position="270"/>
    </location>
</feature>
<dbReference type="Pfam" id="PF02518">
    <property type="entry name" value="HATPase_c"/>
    <property type="match status" value="1"/>
</dbReference>
<keyword evidence="5" id="KW-0547">Nucleotide-binding</keyword>
<keyword evidence="4" id="KW-0808">Transferase</keyword>
<dbReference type="PANTHER" id="PTHR43065:SF34">
    <property type="entry name" value="SPORULATION KINASE A"/>
    <property type="match status" value="1"/>
</dbReference>
<dbReference type="InterPro" id="IPR036890">
    <property type="entry name" value="HATPase_C_sf"/>
</dbReference>
<evidence type="ECO:0000313" key="13">
    <source>
        <dbReference type="EMBL" id="MCM2533066.1"/>
    </source>
</evidence>
<dbReference type="SUPFAM" id="SSF55874">
    <property type="entry name" value="ATPase domain of HSP90 chaperone/DNA topoisomerase II/histidine kinase"/>
    <property type="match status" value="1"/>
</dbReference>
<dbReference type="CDD" id="cd00082">
    <property type="entry name" value="HisKA"/>
    <property type="match status" value="1"/>
</dbReference>
<keyword evidence="9" id="KW-0812">Transmembrane</keyword>
<keyword evidence="3" id="KW-0597">Phosphoprotein</keyword>
<keyword evidence="6" id="KW-0418">Kinase</keyword>
<evidence type="ECO:0000256" key="9">
    <source>
        <dbReference type="SAM" id="Phobius"/>
    </source>
</evidence>
<dbReference type="InterPro" id="IPR005467">
    <property type="entry name" value="His_kinase_dom"/>
</dbReference>
<dbReference type="PANTHER" id="PTHR43065">
    <property type="entry name" value="SENSOR HISTIDINE KINASE"/>
    <property type="match status" value="1"/>
</dbReference>
<accession>A0ABT0W9Q4</accession>
<dbReference type="PRINTS" id="PR00344">
    <property type="entry name" value="BCTRLSENSOR"/>
</dbReference>
<comment type="caution">
    <text evidence="13">The sequence shown here is derived from an EMBL/GenBank/DDBJ whole genome shotgun (WGS) entry which is preliminary data.</text>
</comment>
<feature type="domain" description="Histidine kinase" evidence="10">
    <location>
        <begin position="337"/>
        <end position="542"/>
    </location>
</feature>
<evidence type="ECO:0000256" key="4">
    <source>
        <dbReference type="ARBA" id="ARBA00022679"/>
    </source>
</evidence>
<dbReference type="SMART" id="SM00388">
    <property type="entry name" value="HisKA"/>
    <property type="match status" value="1"/>
</dbReference>
<gene>
    <name evidence="13" type="ORF">NDK43_12535</name>
</gene>
<dbReference type="CDD" id="cd00075">
    <property type="entry name" value="HATPase"/>
    <property type="match status" value="1"/>
</dbReference>
<dbReference type="Gene3D" id="3.30.450.20">
    <property type="entry name" value="PAS domain"/>
    <property type="match status" value="2"/>
</dbReference>
<dbReference type="InterPro" id="IPR001610">
    <property type="entry name" value="PAC"/>
</dbReference>
<feature type="transmembrane region" description="Helical" evidence="9">
    <location>
        <begin position="7"/>
        <end position="30"/>
    </location>
</feature>
<evidence type="ECO:0000256" key="2">
    <source>
        <dbReference type="ARBA" id="ARBA00012438"/>
    </source>
</evidence>
<evidence type="ECO:0000313" key="14">
    <source>
        <dbReference type="Proteomes" id="UP001523262"/>
    </source>
</evidence>
<keyword evidence="7" id="KW-0067">ATP-binding</keyword>
<dbReference type="InterPro" id="IPR036097">
    <property type="entry name" value="HisK_dim/P_sf"/>
</dbReference>
<dbReference type="Proteomes" id="UP001523262">
    <property type="component" value="Unassembled WGS sequence"/>
</dbReference>